<evidence type="ECO:0000313" key="1">
    <source>
        <dbReference type="EMBL" id="VVV01784.1"/>
    </source>
</evidence>
<sequence>MKKLLLLLLFFWAGIAAAQISGKVTDVNGEPLPYVNIYLENSFTGTTSNQDGNYVLELNQPGEYTLVFQFLSFKTERKKITVEKFPYQLDVSLKEESTSLEEVVINSNENPAYRVIRKAIENRKKNLNKIESYKADFYSRGLWKIENAPEKILGQEVGDLGGGLDSTRSGIVYLSETKSKIKYRSPNDFHEKIIASKVSGNDNGFSVNSAKDADFNFYKNTIELNAELVSPIAEYAFNYYDYQLEGVFYDDFGNLINKIKVIPLRKKDRVFSGTIYIVEEAWEIYGLELTTTGQAIQVAPIEEIAFKQNFTYSEENDFWVKFSQTVTFTWKIFGIGGNGRFSAVYNNYDFEPNFQENDFSQEILSFAENANKKDSLYWQDIRPIPLTTEEMNDYVKKDSIQEIRESKTYKDSVDRERNKFGITDVIFGYGYRNSFKQYSWNISGPVEGIRFNTVQGWNTTLSANFTKWKDDYNKYWSVNASANYGLADERLRLAGGITRKFNNQSKPYLQVRGGIEAKQINNTEPISSLVSTAASLLFDKNYLKIYDRTFVEANYSEELFNGFRFYASTSFERREALFDDPEIIEDEEEYTSNNPLAPNDFNSAPFQDHNIAKVSVTGRINFDQKYYNYPDGKYNVTNSDYPTLYLSYEKGFASTIDDYNFDLFKISARQQVSLQNKGDLEYALNAGKFLNGDDISLIDYKHFNGNLTHIKLDPTVSQFNLLPYYGYSANDAYAELHAEHNFKGYILGKIPGLNALNFNMVIGTHALWSTGLKPYSEYSVGIDNIGFGKYRLLRVDYVKAYQGGWLDGGVMFGLSIGL</sequence>
<organism evidence="1 2">
    <name type="scientific">Mesonia oceanica</name>
    <dbReference type="NCBI Taxonomy" id="2687242"/>
    <lineage>
        <taxon>Bacteria</taxon>
        <taxon>Pseudomonadati</taxon>
        <taxon>Bacteroidota</taxon>
        <taxon>Flavobacteriia</taxon>
        <taxon>Flavobacteriales</taxon>
        <taxon>Flavobacteriaceae</taxon>
        <taxon>Mesonia</taxon>
    </lineage>
</organism>
<reference evidence="1" key="1">
    <citation type="submission" date="2019-09" db="EMBL/GenBank/DDBJ databases">
        <authorList>
            <person name="Rodrigo-Torres L."/>
            <person name="Arahal R. D."/>
            <person name="Lucena T."/>
        </authorList>
    </citation>
    <scope>NUCLEOTIDE SEQUENCE</scope>
    <source>
        <strain evidence="1">ISS653</strain>
    </source>
</reference>
<proteinExistence type="predicted"/>
<dbReference type="Proteomes" id="UP000356253">
    <property type="component" value="Unassembled WGS sequence"/>
</dbReference>
<comment type="caution">
    <text evidence="1">The sequence shown here is derived from an EMBL/GenBank/DDBJ whole genome shotgun (WGS) entry which is preliminary data.</text>
</comment>
<accession>A0AC61YBC4</accession>
<name>A0AC61YBC4_9FLAO</name>
<keyword evidence="2" id="KW-1185">Reference proteome</keyword>
<gene>
    <name evidence="1" type="ORF">FVB9532_03078</name>
</gene>
<evidence type="ECO:0000313" key="2">
    <source>
        <dbReference type="Proteomes" id="UP000356253"/>
    </source>
</evidence>
<dbReference type="EMBL" id="CABVMM010000012">
    <property type="protein sequence ID" value="VVV01784.1"/>
    <property type="molecule type" value="Genomic_DNA"/>
</dbReference>
<protein>
    <submittedName>
        <fullName evidence="1">Uncharacterized protein</fullName>
    </submittedName>
</protein>